<evidence type="ECO:0000256" key="2">
    <source>
        <dbReference type="ARBA" id="ARBA00022692"/>
    </source>
</evidence>
<evidence type="ECO:0000313" key="8">
    <source>
        <dbReference type="Proteomes" id="UP000239446"/>
    </source>
</evidence>
<evidence type="ECO:0000256" key="4">
    <source>
        <dbReference type="ARBA" id="ARBA00023136"/>
    </source>
</evidence>
<evidence type="ECO:0000313" key="9">
    <source>
        <dbReference type="Proteomes" id="UP000239648"/>
    </source>
</evidence>
<sequence length="202" mass="23147">MELVEPVVRVFLGIFFLMIGLQFSARTIGLYDRMGFSHINYGGRGRATWWHRHTFNVFRAAILLVCLIRIGVDIDPWLGVFPWLYQWPVLLAGMVVLMASFTLVNYLQAYMHEDWRSGIDEGRDAGKLLTTGPFARSRNPLFLAVMLGQLGFFLALPSVFSLVCLVAGVLVITRQAREEEKALASRFGQAYEEYRQRVPRWL</sequence>
<feature type="transmembrane region" description="Helical" evidence="5">
    <location>
        <begin position="54"/>
        <end position="72"/>
    </location>
</feature>
<keyword evidence="3 5" id="KW-1133">Transmembrane helix</keyword>
<dbReference type="OrthoDB" id="9811969at2"/>
<organism evidence="7 8">
    <name type="scientific">Marinobacter persicus</name>
    <dbReference type="NCBI Taxonomy" id="930118"/>
    <lineage>
        <taxon>Bacteria</taxon>
        <taxon>Pseudomonadati</taxon>
        <taxon>Pseudomonadota</taxon>
        <taxon>Gammaproteobacteria</taxon>
        <taxon>Pseudomonadales</taxon>
        <taxon>Marinobacteraceae</taxon>
        <taxon>Marinobacter</taxon>
    </lineage>
</organism>
<dbReference type="EMBL" id="PTIT01000022">
    <property type="protein sequence ID" value="PPK50654.1"/>
    <property type="molecule type" value="Genomic_DNA"/>
</dbReference>
<reference evidence="6 9" key="1">
    <citation type="submission" date="2018-02" db="EMBL/GenBank/DDBJ databases">
        <title>Deep subsurface shale carbon reservoir microbial communities from Ohio and West Virginia, USA.</title>
        <authorList>
            <person name="Wrighton K."/>
        </authorList>
    </citation>
    <scope>NUCLEOTIDE SEQUENCE [LARGE SCALE GENOMIC DNA]</scope>
    <source>
        <strain evidence="6 9">UTICA-S1B6</strain>
    </source>
</reference>
<evidence type="ECO:0000256" key="5">
    <source>
        <dbReference type="SAM" id="Phobius"/>
    </source>
</evidence>
<dbReference type="PANTHER" id="PTHR43847">
    <property type="entry name" value="BLL3993 PROTEIN"/>
    <property type="match status" value="1"/>
</dbReference>
<comment type="caution">
    <text evidence="7">The sequence shown here is derived from an EMBL/GenBank/DDBJ whole genome shotgun (WGS) entry which is preliminary data.</text>
</comment>
<dbReference type="EMBL" id="PTIU01000021">
    <property type="protein sequence ID" value="PPK53992.1"/>
    <property type="molecule type" value="Genomic_DNA"/>
</dbReference>
<evidence type="ECO:0000313" key="7">
    <source>
        <dbReference type="EMBL" id="PPK53992.1"/>
    </source>
</evidence>
<evidence type="ECO:0000313" key="6">
    <source>
        <dbReference type="EMBL" id="PPK50654.1"/>
    </source>
</evidence>
<dbReference type="GO" id="GO:0008168">
    <property type="term" value="F:methyltransferase activity"/>
    <property type="evidence" value="ECO:0007669"/>
    <property type="project" value="UniProtKB-KW"/>
</dbReference>
<keyword evidence="4 5" id="KW-0472">Membrane</keyword>
<proteinExistence type="predicted"/>
<dbReference type="PANTHER" id="PTHR43847:SF1">
    <property type="entry name" value="BLL3993 PROTEIN"/>
    <property type="match status" value="1"/>
</dbReference>
<reference evidence="7 8" key="2">
    <citation type="submission" date="2018-02" db="EMBL/GenBank/DDBJ databases">
        <title>Subsurface microbial communities from deep shales in Ohio and West Virginia, USA.</title>
        <authorList>
            <person name="Wrighton K."/>
        </authorList>
    </citation>
    <scope>NUCLEOTIDE SEQUENCE [LARGE SCALE GENOMIC DNA]</scope>
    <source>
        <strain evidence="7 8">UTICA-S1B9</strain>
    </source>
</reference>
<keyword evidence="9" id="KW-1185">Reference proteome</keyword>
<keyword evidence="7" id="KW-0808">Transferase</keyword>
<dbReference type="Proteomes" id="UP000239446">
    <property type="component" value="Unassembled WGS sequence"/>
</dbReference>
<dbReference type="InterPro" id="IPR052527">
    <property type="entry name" value="Metal_cation-efflux_comp"/>
</dbReference>
<evidence type="ECO:0000256" key="1">
    <source>
        <dbReference type="ARBA" id="ARBA00004127"/>
    </source>
</evidence>
<comment type="subcellular location">
    <subcellularLocation>
        <location evidence="1">Endomembrane system</location>
        <topology evidence="1">Multi-pass membrane protein</topology>
    </subcellularLocation>
</comment>
<gene>
    <name evidence="7" type="ORF">B0H24_102145</name>
    <name evidence="6" type="ORF">BY455_12245</name>
</gene>
<dbReference type="AlphaFoldDB" id="A0A2S6G4R1"/>
<dbReference type="GO" id="GO:0032259">
    <property type="term" value="P:methylation"/>
    <property type="evidence" value="ECO:0007669"/>
    <property type="project" value="UniProtKB-KW"/>
</dbReference>
<dbReference type="Pfam" id="PF04191">
    <property type="entry name" value="PEMT"/>
    <property type="match status" value="1"/>
</dbReference>
<dbReference type="RefSeq" id="WP_104416797.1">
    <property type="nucleotide sequence ID" value="NZ_PTIT01000022.1"/>
</dbReference>
<dbReference type="GO" id="GO:0012505">
    <property type="term" value="C:endomembrane system"/>
    <property type="evidence" value="ECO:0007669"/>
    <property type="project" value="UniProtKB-SubCell"/>
</dbReference>
<dbReference type="STRING" id="930118.SAMN05216429_10338"/>
<feature type="transmembrane region" description="Helical" evidence="5">
    <location>
        <begin position="141"/>
        <end position="172"/>
    </location>
</feature>
<name>A0A2S6G4R1_9GAMM</name>
<dbReference type="Proteomes" id="UP000239648">
    <property type="component" value="Unassembled WGS sequence"/>
</dbReference>
<evidence type="ECO:0000256" key="3">
    <source>
        <dbReference type="ARBA" id="ARBA00022989"/>
    </source>
</evidence>
<accession>A0A2S6G4R1</accession>
<feature type="transmembrane region" description="Helical" evidence="5">
    <location>
        <begin position="6"/>
        <end position="25"/>
    </location>
</feature>
<keyword evidence="7" id="KW-0489">Methyltransferase</keyword>
<dbReference type="InterPro" id="IPR007318">
    <property type="entry name" value="Phopholipid_MeTrfase"/>
</dbReference>
<keyword evidence="2 5" id="KW-0812">Transmembrane</keyword>
<protein>
    <submittedName>
        <fullName evidence="7">Protein-S-isoprenylcysteine O-methyltransferase Ste14</fullName>
    </submittedName>
</protein>
<dbReference type="Gene3D" id="1.20.120.1630">
    <property type="match status" value="1"/>
</dbReference>
<feature type="transmembrane region" description="Helical" evidence="5">
    <location>
        <begin position="84"/>
        <end position="107"/>
    </location>
</feature>